<keyword evidence="3" id="KW-1185">Reference proteome</keyword>
<protein>
    <submittedName>
        <fullName evidence="2">DUF695 domain-containing protein</fullName>
    </submittedName>
</protein>
<comment type="caution">
    <text evidence="2">The sequence shown here is derived from an EMBL/GenBank/DDBJ whole genome shotgun (WGS) entry which is preliminary data.</text>
</comment>
<dbReference type="EMBL" id="JBHSIT010000001">
    <property type="protein sequence ID" value="MFC4906132.1"/>
    <property type="molecule type" value="Genomic_DNA"/>
</dbReference>
<dbReference type="RefSeq" id="WP_378251850.1">
    <property type="nucleotide sequence ID" value="NZ_JBHSIT010000001.1"/>
</dbReference>
<sequence>MGIFRRPRETPSAVSPAISEFWEWWAQARPDVEASLSAVPDTPEALLGDGEPEPGESERGESEPGESGLSAEIMEELSRRVHRIHPDLQWEIGGVEGRAPTLTVSGAGEPELRGLAERWFRAAPTGDAAAGWEFHPARPADPEMLGQELQLGDHEFDLEYVRFGMRADQFRGRVDIVAYHPDFLFVSEEHQVAVALHVLHWALGEDDVARWVGEVKISTEEPVDALPPAVLPAVVEQIVEDFREPTWLSGEGRTPRGHPAQFGIRFPVHRQDHPLADVHVEVSVPYQHANPDRLPVEPSASALRAFEKKIAALPGAVLVVRQTGDGLRVFHLYADPDSGVLAELDQLAAGWSEGKAKVASTPDPGWRALAPFQP</sequence>
<name>A0ABV9TPW5_9ACTN</name>
<organism evidence="2 3">
    <name type="scientific">Actinomadura gamaensis</name>
    <dbReference type="NCBI Taxonomy" id="1763541"/>
    <lineage>
        <taxon>Bacteria</taxon>
        <taxon>Bacillati</taxon>
        <taxon>Actinomycetota</taxon>
        <taxon>Actinomycetes</taxon>
        <taxon>Streptosporangiales</taxon>
        <taxon>Thermomonosporaceae</taxon>
        <taxon>Actinomadura</taxon>
    </lineage>
</organism>
<feature type="region of interest" description="Disordered" evidence="1">
    <location>
        <begin position="35"/>
        <end position="69"/>
    </location>
</feature>
<evidence type="ECO:0000313" key="3">
    <source>
        <dbReference type="Proteomes" id="UP001595872"/>
    </source>
</evidence>
<proteinExistence type="predicted"/>
<accession>A0ABV9TPW5</accession>
<evidence type="ECO:0000256" key="1">
    <source>
        <dbReference type="SAM" id="MobiDB-lite"/>
    </source>
</evidence>
<dbReference type="Proteomes" id="UP001595872">
    <property type="component" value="Unassembled WGS sequence"/>
</dbReference>
<gene>
    <name evidence="2" type="ORF">ACFPCY_02260</name>
</gene>
<evidence type="ECO:0000313" key="2">
    <source>
        <dbReference type="EMBL" id="MFC4906132.1"/>
    </source>
</evidence>
<reference evidence="3" key="1">
    <citation type="journal article" date="2019" name="Int. J. Syst. Evol. Microbiol.">
        <title>The Global Catalogue of Microorganisms (GCM) 10K type strain sequencing project: providing services to taxonomists for standard genome sequencing and annotation.</title>
        <authorList>
            <consortium name="The Broad Institute Genomics Platform"/>
            <consortium name="The Broad Institute Genome Sequencing Center for Infectious Disease"/>
            <person name="Wu L."/>
            <person name="Ma J."/>
        </authorList>
    </citation>
    <scope>NUCLEOTIDE SEQUENCE [LARGE SCALE GENOMIC DNA]</scope>
    <source>
        <strain evidence="3">KLKA75</strain>
    </source>
</reference>